<evidence type="ECO:0000313" key="6">
    <source>
        <dbReference type="Proteomes" id="UP000625551"/>
    </source>
</evidence>
<comment type="similarity">
    <text evidence="3">Belongs to the acetyltransferase family. RimJ subfamily.</text>
</comment>
<keyword evidence="2" id="KW-0012">Acyltransferase</keyword>
<dbReference type="Pfam" id="PF13302">
    <property type="entry name" value="Acetyltransf_3"/>
    <property type="match status" value="1"/>
</dbReference>
<dbReference type="EMBL" id="JACXAJ010000007">
    <property type="protein sequence ID" value="MBD1398277.1"/>
    <property type="molecule type" value="Genomic_DNA"/>
</dbReference>
<organism evidence="5 6">
    <name type="scientific">Pontibacter aquaedesilientis</name>
    <dbReference type="NCBI Taxonomy" id="2766980"/>
    <lineage>
        <taxon>Bacteria</taxon>
        <taxon>Pseudomonadati</taxon>
        <taxon>Bacteroidota</taxon>
        <taxon>Cytophagia</taxon>
        <taxon>Cytophagales</taxon>
        <taxon>Hymenobacteraceae</taxon>
        <taxon>Pontibacter</taxon>
    </lineage>
</organism>
<evidence type="ECO:0000256" key="2">
    <source>
        <dbReference type="ARBA" id="ARBA00023315"/>
    </source>
</evidence>
<sequence length="210" mass="24203">MSFLYNILPDSSEERLDTQHLVLRPYAEGDEQEFMSLIQENTAALPPAFSGRLARVRVLEDARNQLAQLRTDWDNRRQFDFGVWLRDNKTYIGDIALKNIDRSVPKAEAALYFTGWPDTALFAQEALRAVQHFAFENLKLNKVYIRCTQANLGYATLAENCGFLKEGVLRSDFRGADSEELLDLTYYGMTREDYEHTMQRLKENSTETAV</sequence>
<reference evidence="5 6" key="1">
    <citation type="submission" date="2020-09" db="EMBL/GenBank/DDBJ databases">
        <title>Genome sequencing and assembly of Pontibacter sp.</title>
        <authorList>
            <person name="Chhetri G."/>
        </authorList>
    </citation>
    <scope>NUCLEOTIDE SEQUENCE [LARGE SCALE GENOMIC DNA]</scope>
    <source>
        <strain evidence="5 6">JH31</strain>
    </source>
</reference>
<accession>A0ABR7XJ32</accession>
<proteinExistence type="inferred from homology"/>
<dbReference type="PANTHER" id="PTHR43792">
    <property type="entry name" value="GNAT FAMILY, PUTATIVE (AFU_ORTHOLOGUE AFUA_3G00765)-RELATED-RELATED"/>
    <property type="match status" value="1"/>
</dbReference>
<dbReference type="PANTHER" id="PTHR43792:SF8">
    <property type="entry name" value="[RIBOSOMAL PROTEIN US5]-ALANINE N-ACETYLTRANSFERASE"/>
    <property type="match status" value="1"/>
</dbReference>
<protein>
    <submittedName>
        <fullName evidence="5">GNAT family N-acetyltransferase</fullName>
    </submittedName>
</protein>
<keyword evidence="6" id="KW-1185">Reference proteome</keyword>
<feature type="domain" description="N-acetyltransferase" evidence="4">
    <location>
        <begin position="21"/>
        <end position="163"/>
    </location>
</feature>
<gene>
    <name evidence="5" type="ORF">H9Q13_13990</name>
</gene>
<dbReference type="SUPFAM" id="SSF55729">
    <property type="entry name" value="Acyl-CoA N-acyltransferases (Nat)"/>
    <property type="match status" value="1"/>
</dbReference>
<name>A0ABR7XJ32_9BACT</name>
<evidence type="ECO:0000313" key="5">
    <source>
        <dbReference type="EMBL" id="MBD1398277.1"/>
    </source>
</evidence>
<dbReference type="Proteomes" id="UP000625551">
    <property type="component" value="Unassembled WGS sequence"/>
</dbReference>
<dbReference type="InterPro" id="IPR051531">
    <property type="entry name" value="N-acetyltransferase"/>
</dbReference>
<dbReference type="Gene3D" id="3.40.630.30">
    <property type="match status" value="1"/>
</dbReference>
<keyword evidence="1" id="KW-0808">Transferase</keyword>
<dbReference type="RefSeq" id="WP_191184417.1">
    <property type="nucleotide sequence ID" value="NZ_JACXAJ010000007.1"/>
</dbReference>
<dbReference type="InterPro" id="IPR000182">
    <property type="entry name" value="GNAT_dom"/>
</dbReference>
<comment type="caution">
    <text evidence="5">The sequence shown here is derived from an EMBL/GenBank/DDBJ whole genome shotgun (WGS) entry which is preliminary data.</text>
</comment>
<dbReference type="InterPro" id="IPR016181">
    <property type="entry name" value="Acyl_CoA_acyltransferase"/>
</dbReference>
<evidence type="ECO:0000259" key="4">
    <source>
        <dbReference type="Pfam" id="PF13302"/>
    </source>
</evidence>
<evidence type="ECO:0000256" key="3">
    <source>
        <dbReference type="ARBA" id="ARBA00038502"/>
    </source>
</evidence>
<evidence type="ECO:0000256" key="1">
    <source>
        <dbReference type="ARBA" id="ARBA00022679"/>
    </source>
</evidence>